<reference evidence="2" key="1">
    <citation type="journal article" date="2022" name="Microbiol. Resour. Announc.">
        <title>Draft Genome Sequence of a Methanogenic Archaeon from West Spitsbergen Permafrost.</title>
        <authorList>
            <person name="Trubitsyn V."/>
            <person name="Rivkina E."/>
            <person name="Shcherbakova V."/>
        </authorList>
    </citation>
    <scope>NUCLEOTIDE SEQUENCE [LARGE SCALE GENOMIC DNA]</scope>
    <source>
        <strain evidence="2">VT</strain>
    </source>
</reference>
<gene>
    <name evidence="1" type="ORF">K8N75_04220</name>
</gene>
<accession>A0A8T5UVP4</accession>
<dbReference type="EMBL" id="JAIOUQ010000003">
    <property type="protein sequence ID" value="MBZ2165250.1"/>
    <property type="molecule type" value="Genomic_DNA"/>
</dbReference>
<dbReference type="RefSeq" id="WP_223790866.1">
    <property type="nucleotide sequence ID" value="NZ_JAIOUQ010000003.1"/>
</dbReference>
<evidence type="ECO:0000313" key="1">
    <source>
        <dbReference type="EMBL" id="MBZ2165250.1"/>
    </source>
</evidence>
<organism evidence="1 2">
    <name type="scientific">Methanobacterium spitsbergense</name>
    <dbReference type="NCBI Taxonomy" id="2874285"/>
    <lineage>
        <taxon>Archaea</taxon>
        <taxon>Methanobacteriati</taxon>
        <taxon>Methanobacteriota</taxon>
        <taxon>Methanomada group</taxon>
        <taxon>Methanobacteria</taxon>
        <taxon>Methanobacteriales</taxon>
        <taxon>Methanobacteriaceae</taxon>
        <taxon>Methanobacterium</taxon>
    </lineage>
</organism>
<sequence length="209" mass="23855">MIENKIKTLRQAAKVSTMQESDEIWCVIAGNEEMVNNIAYAAITDKERVKILCREHITSKESFVTKKFDFILLHGDINKVRDLSLMCKDNGGAYLKIAPYYVLNEPNLILSVGPENSIKKFMGDCEKARLKVNFLIEDKTTGFIETDVYITNKLPEFIRTTIDPLFKMADVALSTILISAEEETIPKIKEIAKVNKIFVIEFNKILKEE</sequence>
<dbReference type="AlphaFoldDB" id="A0A8T5UVP4"/>
<dbReference type="Proteomes" id="UP000825933">
    <property type="component" value="Unassembled WGS sequence"/>
</dbReference>
<proteinExistence type="predicted"/>
<comment type="caution">
    <text evidence="1">The sequence shown here is derived from an EMBL/GenBank/DDBJ whole genome shotgun (WGS) entry which is preliminary data.</text>
</comment>
<name>A0A8T5UVP4_9EURY</name>
<keyword evidence="2" id="KW-1185">Reference proteome</keyword>
<evidence type="ECO:0000313" key="2">
    <source>
        <dbReference type="Proteomes" id="UP000825933"/>
    </source>
</evidence>
<protein>
    <submittedName>
        <fullName evidence="1">Uncharacterized protein</fullName>
    </submittedName>
</protein>